<evidence type="ECO:0000256" key="9">
    <source>
        <dbReference type="ARBA" id="ARBA00022786"/>
    </source>
</evidence>
<dbReference type="PANTHER" id="PTHR46913:SF1">
    <property type="entry name" value="RING-H2 FINGER PROTEIN ATL16"/>
    <property type="match status" value="1"/>
</dbReference>
<keyword evidence="18" id="KW-1185">Reference proteome</keyword>
<evidence type="ECO:0000313" key="17">
    <source>
        <dbReference type="EMBL" id="GMI80601.1"/>
    </source>
</evidence>
<protein>
    <recommendedName>
        <fullName evidence="4">RING-type E3 ubiquitin transferase</fullName>
        <ecNumber evidence="4">2.3.2.27</ecNumber>
    </recommendedName>
</protein>
<organism evidence="17 18">
    <name type="scientific">Hibiscus trionum</name>
    <name type="common">Flower of an hour</name>
    <dbReference type="NCBI Taxonomy" id="183268"/>
    <lineage>
        <taxon>Eukaryota</taxon>
        <taxon>Viridiplantae</taxon>
        <taxon>Streptophyta</taxon>
        <taxon>Embryophyta</taxon>
        <taxon>Tracheophyta</taxon>
        <taxon>Spermatophyta</taxon>
        <taxon>Magnoliopsida</taxon>
        <taxon>eudicotyledons</taxon>
        <taxon>Gunneridae</taxon>
        <taxon>Pentapetalae</taxon>
        <taxon>rosids</taxon>
        <taxon>malvids</taxon>
        <taxon>Malvales</taxon>
        <taxon>Malvaceae</taxon>
        <taxon>Malvoideae</taxon>
        <taxon>Hibiscus</taxon>
    </lineage>
</organism>
<dbReference type="EC" id="2.3.2.27" evidence="4"/>
<dbReference type="SMART" id="SM00184">
    <property type="entry name" value="RING"/>
    <property type="match status" value="1"/>
</dbReference>
<dbReference type="Gene3D" id="3.30.40.10">
    <property type="entry name" value="Zinc/RING finger domain, C3HC4 (zinc finger)"/>
    <property type="match status" value="1"/>
</dbReference>
<evidence type="ECO:0000256" key="13">
    <source>
        <dbReference type="ARBA" id="ARBA00024209"/>
    </source>
</evidence>
<evidence type="ECO:0000256" key="1">
    <source>
        <dbReference type="ARBA" id="ARBA00000900"/>
    </source>
</evidence>
<keyword evidence="5" id="KW-0808">Transferase</keyword>
<evidence type="ECO:0000313" key="18">
    <source>
        <dbReference type="Proteomes" id="UP001165190"/>
    </source>
</evidence>
<evidence type="ECO:0000256" key="11">
    <source>
        <dbReference type="ARBA" id="ARBA00022989"/>
    </source>
</evidence>
<keyword evidence="8 14" id="KW-0863">Zinc-finger</keyword>
<dbReference type="Proteomes" id="UP001165190">
    <property type="component" value="Unassembled WGS sequence"/>
</dbReference>
<dbReference type="GO" id="GO:0016567">
    <property type="term" value="P:protein ubiquitination"/>
    <property type="evidence" value="ECO:0007669"/>
    <property type="project" value="InterPro"/>
</dbReference>
<evidence type="ECO:0000256" key="5">
    <source>
        <dbReference type="ARBA" id="ARBA00022679"/>
    </source>
</evidence>
<evidence type="ECO:0000256" key="2">
    <source>
        <dbReference type="ARBA" id="ARBA00004167"/>
    </source>
</evidence>
<evidence type="ECO:0000256" key="8">
    <source>
        <dbReference type="ARBA" id="ARBA00022771"/>
    </source>
</evidence>
<keyword evidence="9" id="KW-0833">Ubl conjugation pathway</keyword>
<dbReference type="PANTHER" id="PTHR46913">
    <property type="entry name" value="RING-H2 FINGER PROTEIN ATL16"/>
    <property type="match status" value="1"/>
</dbReference>
<evidence type="ECO:0000256" key="12">
    <source>
        <dbReference type="ARBA" id="ARBA00023136"/>
    </source>
</evidence>
<dbReference type="GO" id="GO:0061630">
    <property type="term" value="F:ubiquitin protein ligase activity"/>
    <property type="evidence" value="ECO:0007669"/>
    <property type="project" value="UniProtKB-EC"/>
</dbReference>
<proteinExistence type="inferred from homology"/>
<dbReference type="InterPro" id="IPR013083">
    <property type="entry name" value="Znf_RING/FYVE/PHD"/>
</dbReference>
<sequence>MTPPFIDIAAFLVGWVIILLVVALVSECRRKEAELNLENRRRAVVGVMQSRTNNEDIENRLSNLPVADHVVQREPPQNQLDNTSRPTKKIVRYKNGEKIEWSFFTECVICLEEFKEDDSCRVLPNCKHLYHQFCIDQWLVKNRHCPLCRGSVHNPDRTPTTSH</sequence>
<evidence type="ECO:0000256" key="3">
    <source>
        <dbReference type="ARBA" id="ARBA00004906"/>
    </source>
</evidence>
<dbReference type="PROSITE" id="PS50089">
    <property type="entry name" value="ZF_RING_2"/>
    <property type="match status" value="1"/>
</dbReference>
<dbReference type="GO" id="GO:0016020">
    <property type="term" value="C:membrane"/>
    <property type="evidence" value="ECO:0007669"/>
    <property type="project" value="UniProtKB-SubCell"/>
</dbReference>
<comment type="caution">
    <text evidence="17">The sequence shown here is derived from an EMBL/GenBank/DDBJ whole genome shotgun (WGS) entry which is preliminary data.</text>
</comment>
<name>A0A9W7LY86_HIBTR</name>
<feature type="domain" description="RING-type" evidence="16">
    <location>
        <begin position="107"/>
        <end position="149"/>
    </location>
</feature>
<dbReference type="SUPFAM" id="SSF57850">
    <property type="entry name" value="RING/U-box"/>
    <property type="match status" value="1"/>
</dbReference>
<evidence type="ECO:0000259" key="16">
    <source>
        <dbReference type="PROSITE" id="PS50089"/>
    </source>
</evidence>
<feature type="transmembrane region" description="Helical" evidence="15">
    <location>
        <begin position="6"/>
        <end position="25"/>
    </location>
</feature>
<dbReference type="GO" id="GO:0008270">
    <property type="term" value="F:zinc ion binding"/>
    <property type="evidence" value="ECO:0007669"/>
    <property type="project" value="UniProtKB-KW"/>
</dbReference>
<keyword evidence="10" id="KW-0862">Zinc</keyword>
<comment type="pathway">
    <text evidence="3">Protein modification; protein ubiquitination.</text>
</comment>
<dbReference type="InterPro" id="IPR001841">
    <property type="entry name" value="Znf_RING"/>
</dbReference>
<evidence type="ECO:0000256" key="4">
    <source>
        <dbReference type="ARBA" id="ARBA00012483"/>
    </source>
</evidence>
<keyword evidence="7" id="KW-0479">Metal-binding</keyword>
<keyword evidence="12 15" id="KW-0472">Membrane</keyword>
<dbReference type="CDD" id="cd16454">
    <property type="entry name" value="RING-H2_PA-TM-RING"/>
    <property type="match status" value="1"/>
</dbReference>
<dbReference type="InterPro" id="IPR044600">
    <property type="entry name" value="ATL1/ATL16-like"/>
</dbReference>
<evidence type="ECO:0000256" key="14">
    <source>
        <dbReference type="PROSITE-ProRule" id="PRU00175"/>
    </source>
</evidence>
<reference evidence="17" key="1">
    <citation type="submission" date="2023-05" db="EMBL/GenBank/DDBJ databases">
        <title>Genome and transcriptome analyses reveal genes involved in the formation of fine ridges on petal epidermal cells in Hibiscus trionum.</title>
        <authorList>
            <person name="Koshimizu S."/>
            <person name="Masuda S."/>
            <person name="Ishii T."/>
            <person name="Shirasu K."/>
            <person name="Hoshino A."/>
            <person name="Arita M."/>
        </authorList>
    </citation>
    <scope>NUCLEOTIDE SEQUENCE</scope>
    <source>
        <strain evidence="17">Hamamatsu line</strain>
    </source>
</reference>
<comment type="catalytic activity">
    <reaction evidence="1">
        <text>S-ubiquitinyl-[E2 ubiquitin-conjugating enzyme]-L-cysteine + [acceptor protein]-L-lysine = [E2 ubiquitin-conjugating enzyme]-L-cysteine + N(6)-ubiquitinyl-[acceptor protein]-L-lysine.</text>
        <dbReference type="EC" id="2.3.2.27"/>
    </reaction>
</comment>
<dbReference type="OrthoDB" id="9984778at2759"/>
<gene>
    <name evidence="17" type="ORF">HRI_001729400</name>
</gene>
<evidence type="ECO:0000256" key="6">
    <source>
        <dbReference type="ARBA" id="ARBA00022692"/>
    </source>
</evidence>
<evidence type="ECO:0000256" key="7">
    <source>
        <dbReference type="ARBA" id="ARBA00022723"/>
    </source>
</evidence>
<keyword evidence="11 15" id="KW-1133">Transmembrane helix</keyword>
<evidence type="ECO:0000256" key="10">
    <source>
        <dbReference type="ARBA" id="ARBA00022833"/>
    </source>
</evidence>
<comment type="similarity">
    <text evidence="13">Belongs to the RING-type zinc finger family. ATL subfamily.</text>
</comment>
<dbReference type="Pfam" id="PF13639">
    <property type="entry name" value="zf-RING_2"/>
    <property type="match status" value="1"/>
</dbReference>
<dbReference type="AlphaFoldDB" id="A0A9W7LY86"/>
<dbReference type="EMBL" id="BSYR01000017">
    <property type="protein sequence ID" value="GMI80601.1"/>
    <property type="molecule type" value="Genomic_DNA"/>
</dbReference>
<keyword evidence="6 15" id="KW-0812">Transmembrane</keyword>
<evidence type="ECO:0000256" key="15">
    <source>
        <dbReference type="SAM" id="Phobius"/>
    </source>
</evidence>
<comment type="subcellular location">
    <subcellularLocation>
        <location evidence="2">Membrane</location>
        <topology evidence="2">Single-pass membrane protein</topology>
    </subcellularLocation>
</comment>
<accession>A0A9W7LY86</accession>